<dbReference type="Pfam" id="PF13788">
    <property type="entry name" value="DUF4180"/>
    <property type="match status" value="1"/>
</dbReference>
<evidence type="ECO:0000313" key="3">
    <source>
        <dbReference type="Proteomes" id="UP000193834"/>
    </source>
</evidence>
<keyword evidence="3" id="KW-1185">Reference proteome</keyword>
<protein>
    <recommendedName>
        <fullName evidence="1">DUF4180 domain-containing protein</fullName>
    </recommendedName>
</protein>
<dbReference type="RefSeq" id="WP_085493872.1">
    <property type="nucleotide sequence ID" value="NZ_FXAZ01000001.1"/>
</dbReference>
<dbReference type="OrthoDB" id="8595425at2"/>
<dbReference type="AlphaFoldDB" id="A0A1X7JN59"/>
<feature type="domain" description="DUF4180" evidence="1">
    <location>
        <begin position="10"/>
        <end position="115"/>
    </location>
</feature>
<dbReference type="STRING" id="1852522.SAMN06295960_1771"/>
<sequence length="120" mass="13697">MQMRVHTEEGYSIAILESDAIVIHHVQDALDALANAKYQGCDALVWKQEHIVPDFFELSTKLAGEILQKYTNYQMKLAIVGDYSQIESKSLRDFIYECNQGTQFFFTATEEEAIAAIKRT</sequence>
<evidence type="ECO:0000313" key="2">
    <source>
        <dbReference type="EMBL" id="SMG29531.1"/>
    </source>
</evidence>
<gene>
    <name evidence="2" type="ORF">SAMN06295960_1771</name>
</gene>
<evidence type="ECO:0000259" key="1">
    <source>
        <dbReference type="Pfam" id="PF13788"/>
    </source>
</evidence>
<organism evidence="2 3">
    <name type="scientific">Paenibacillus aquistagni</name>
    <dbReference type="NCBI Taxonomy" id="1852522"/>
    <lineage>
        <taxon>Bacteria</taxon>
        <taxon>Bacillati</taxon>
        <taxon>Bacillota</taxon>
        <taxon>Bacilli</taxon>
        <taxon>Bacillales</taxon>
        <taxon>Paenibacillaceae</taxon>
        <taxon>Paenibacillus</taxon>
    </lineage>
</organism>
<proteinExistence type="predicted"/>
<dbReference type="InterPro" id="IPR025438">
    <property type="entry name" value="DUF4180"/>
</dbReference>
<dbReference type="EMBL" id="FXAZ01000001">
    <property type="protein sequence ID" value="SMG29531.1"/>
    <property type="molecule type" value="Genomic_DNA"/>
</dbReference>
<name>A0A1X7JN59_9BACL</name>
<reference evidence="2 3" key="1">
    <citation type="submission" date="2017-04" db="EMBL/GenBank/DDBJ databases">
        <authorList>
            <person name="Afonso C.L."/>
            <person name="Miller P.J."/>
            <person name="Scott M.A."/>
            <person name="Spackman E."/>
            <person name="Goraichik I."/>
            <person name="Dimitrov K.M."/>
            <person name="Suarez D.L."/>
            <person name="Swayne D.E."/>
        </authorList>
    </citation>
    <scope>NUCLEOTIDE SEQUENCE [LARGE SCALE GENOMIC DNA]</scope>
    <source>
        <strain evidence="2 3">11</strain>
    </source>
</reference>
<dbReference type="Proteomes" id="UP000193834">
    <property type="component" value="Unassembled WGS sequence"/>
</dbReference>
<accession>A0A1X7JN59</accession>